<dbReference type="GO" id="GO:0006096">
    <property type="term" value="P:glycolytic process"/>
    <property type="evidence" value="ECO:0007669"/>
    <property type="project" value="UniProtKB-UniRule"/>
</dbReference>
<evidence type="ECO:0000259" key="12">
    <source>
        <dbReference type="Pfam" id="PF02866"/>
    </source>
</evidence>
<dbReference type="SUPFAM" id="SSF51735">
    <property type="entry name" value="NAD(P)-binding Rossmann-fold domains"/>
    <property type="match status" value="1"/>
</dbReference>
<dbReference type="Pfam" id="PF00056">
    <property type="entry name" value="Ldh_1_N"/>
    <property type="match status" value="1"/>
</dbReference>
<gene>
    <name evidence="13" type="ORF">BV494_11335</name>
</gene>
<dbReference type="RefSeq" id="WP_104922972.1">
    <property type="nucleotide sequence ID" value="NZ_CP019062.1"/>
</dbReference>
<evidence type="ECO:0000256" key="7">
    <source>
        <dbReference type="NCBIfam" id="TIGR01771"/>
    </source>
</evidence>
<feature type="binding site" evidence="9">
    <location>
        <begin position="118"/>
        <end position="120"/>
    </location>
    <ligand>
        <name>NAD(+)</name>
        <dbReference type="ChEBI" id="CHEBI:57540"/>
    </ligand>
</feature>
<keyword evidence="6 9" id="KW-0520">NAD</keyword>
<dbReference type="InterPro" id="IPR001236">
    <property type="entry name" value="Lactate/malate_DH_N"/>
</dbReference>
<dbReference type="PRINTS" id="PR00086">
    <property type="entry name" value="LLDHDRGNASE"/>
</dbReference>
<dbReference type="UniPathway" id="UPA00554">
    <property type="reaction ID" value="UER00611"/>
</dbReference>
<evidence type="ECO:0000313" key="13">
    <source>
        <dbReference type="EMBL" id="AVF35482.1"/>
    </source>
</evidence>
<dbReference type="InterPro" id="IPR022383">
    <property type="entry name" value="Lactate/malate_DH_C"/>
</dbReference>
<evidence type="ECO:0000256" key="6">
    <source>
        <dbReference type="ARBA" id="ARBA00023027"/>
    </source>
</evidence>
<dbReference type="Gene3D" id="3.40.50.720">
    <property type="entry name" value="NAD(P)-binding Rossmann-like Domain"/>
    <property type="match status" value="1"/>
</dbReference>
<dbReference type="GO" id="GO:0005737">
    <property type="term" value="C:cytoplasm"/>
    <property type="evidence" value="ECO:0007669"/>
    <property type="project" value="UniProtKB-UniRule"/>
</dbReference>
<dbReference type="AlphaFoldDB" id="A0A2L1UR96"/>
<name>A0A2L1UR96_9GAMM</name>
<sequence>MTRKVGIIGAGHVGADVAFSLVTQGLCDIIILLDENEKKAASQSLELRDMASLTASRVQVIANDYSELHDADVLVIAVGPKTLLREDRLEELAETRAAVREVIPRVIASGFGGVIINITNPCDVITQIIQQTSGLPDSQVFGTGTSLDTARMKRVVGEFFGFDPKSVTGYVMGEHGESQFVAWSTVTLGGRPVAELAGDRDVDWAKMNDAVRGGGWEILQGKGWTSFGIATATARLVDAVLSNAQSVYPVSAWDEELSVYIGQPAVIGKSGIVQTLQPELTAYEGVAYHSSARVITAALKSEHKK</sequence>
<protein>
    <recommendedName>
        <fullName evidence="4 7">L-lactate dehydrogenase</fullName>
        <ecNumber evidence="4 7">1.1.1.27</ecNumber>
    </recommendedName>
</protein>
<dbReference type="SUPFAM" id="SSF56327">
    <property type="entry name" value="LDH C-terminal domain-like"/>
    <property type="match status" value="1"/>
</dbReference>
<feature type="domain" description="Lactate/malate dehydrogenase N-terminal" evidence="11">
    <location>
        <begin position="4"/>
        <end position="142"/>
    </location>
</feature>
<dbReference type="Proteomes" id="UP000239197">
    <property type="component" value="Chromosome"/>
</dbReference>
<keyword evidence="14" id="KW-1185">Reference proteome</keyword>
<evidence type="ECO:0000256" key="8">
    <source>
        <dbReference type="PIRSR" id="PIRSR000102-1"/>
    </source>
</evidence>
<dbReference type="CDD" id="cd05291">
    <property type="entry name" value="HicDH_like"/>
    <property type="match status" value="1"/>
</dbReference>
<dbReference type="PANTHER" id="PTHR43128">
    <property type="entry name" value="L-2-HYDROXYCARBOXYLATE DEHYDROGENASE (NAD(P)(+))"/>
    <property type="match status" value="1"/>
</dbReference>
<dbReference type="InterPro" id="IPR015955">
    <property type="entry name" value="Lactate_DH/Glyco_Ohase_4_C"/>
</dbReference>
<feature type="active site" description="Proton acceptor" evidence="8">
    <location>
        <position position="175"/>
    </location>
</feature>
<reference evidence="14" key="1">
    <citation type="submission" date="2017-01" db="EMBL/GenBank/DDBJ databases">
        <title>Genome sequence of Rouxiella sp. ERMR1:05.</title>
        <authorList>
            <person name="Kumar R."/>
            <person name="Singh D."/>
            <person name="Kumar S."/>
        </authorList>
    </citation>
    <scope>NUCLEOTIDE SEQUENCE [LARGE SCALE GENOMIC DNA]</scope>
    <source>
        <strain evidence="14">ERMR1:05</strain>
    </source>
</reference>
<evidence type="ECO:0000256" key="4">
    <source>
        <dbReference type="ARBA" id="ARBA00012967"/>
    </source>
</evidence>
<evidence type="ECO:0000313" key="14">
    <source>
        <dbReference type="Proteomes" id="UP000239197"/>
    </source>
</evidence>
<dbReference type="GO" id="GO:0004459">
    <property type="term" value="F:L-lactate dehydrogenase (NAD+) activity"/>
    <property type="evidence" value="ECO:0007669"/>
    <property type="project" value="UniProtKB-UniRule"/>
</dbReference>
<evidence type="ECO:0000256" key="3">
    <source>
        <dbReference type="ARBA" id="ARBA00006054"/>
    </source>
</evidence>
<dbReference type="PIRSF" id="PIRSF000102">
    <property type="entry name" value="Lac_mal_DH"/>
    <property type="match status" value="1"/>
</dbReference>
<feature type="domain" description="Lactate/malate dehydrogenase C-terminal" evidence="12">
    <location>
        <begin position="145"/>
        <end position="300"/>
    </location>
</feature>
<dbReference type="InterPro" id="IPR001557">
    <property type="entry name" value="L-lactate/malate_DH"/>
</dbReference>
<organism evidence="13 14">
    <name type="scientific">Rahnella sikkimica</name>
    <dbReference type="NCBI Taxonomy" id="1805933"/>
    <lineage>
        <taxon>Bacteria</taxon>
        <taxon>Pseudomonadati</taxon>
        <taxon>Pseudomonadota</taxon>
        <taxon>Gammaproteobacteria</taxon>
        <taxon>Enterobacterales</taxon>
        <taxon>Yersiniaceae</taxon>
        <taxon>Rahnella</taxon>
    </lineage>
</organism>
<evidence type="ECO:0000256" key="9">
    <source>
        <dbReference type="PIRSR" id="PIRSR000102-3"/>
    </source>
</evidence>
<dbReference type="GO" id="GO:0006089">
    <property type="term" value="P:lactate metabolic process"/>
    <property type="evidence" value="ECO:0007669"/>
    <property type="project" value="TreeGrafter"/>
</dbReference>
<dbReference type="NCBIfam" id="TIGR01771">
    <property type="entry name" value="L-LDH-NAD"/>
    <property type="match status" value="1"/>
</dbReference>
<evidence type="ECO:0000256" key="5">
    <source>
        <dbReference type="ARBA" id="ARBA00023002"/>
    </source>
</evidence>
<keyword evidence="5 10" id="KW-0560">Oxidoreductase</keyword>
<comment type="similarity">
    <text evidence="3">Belongs to the LDH/MDH superfamily. LDH family.</text>
</comment>
<dbReference type="Pfam" id="PF02866">
    <property type="entry name" value="Ldh_1_C"/>
    <property type="match status" value="1"/>
</dbReference>
<proteinExistence type="inferred from homology"/>
<dbReference type="InterPro" id="IPR036291">
    <property type="entry name" value="NAD(P)-bd_dom_sf"/>
</dbReference>
<comment type="function">
    <text evidence="1">Catalyzes the reversible oxidation of malate to oxaloacetate.</text>
</comment>
<evidence type="ECO:0000256" key="2">
    <source>
        <dbReference type="ARBA" id="ARBA00004843"/>
    </source>
</evidence>
<dbReference type="EMBL" id="CP019062">
    <property type="protein sequence ID" value="AVF35482.1"/>
    <property type="molecule type" value="Genomic_DNA"/>
</dbReference>
<dbReference type="EC" id="1.1.1.27" evidence="4 7"/>
<evidence type="ECO:0000256" key="1">
    <source>
        <dbReference type="ARBA" id="ARBA00003966"/>
    </source>
</evidence>
<evidence type="ECO:0000256" key="10">
    <source>
        <dbReference type="RuleBase" id="RU003369"/>
    </source>
</evidence>
<dbReference type="PANTHER" id="PTHR43128:SF31">
    <property type="entry name" value="L-LACTATE DEHYDROGENASE"/>
    <property type="match status" value="1"/>
</dbReference>
<dbReference type="InterPro" id="IPR011304">
    <property type="entry name" value="L-lactate_DH"/>
</dbReference>
<accession>A0A2L1UR96</accession>
<dbReference type="KEGG" id="rox:BV494_11335"/>
<evidence type="ECO:0000259" key="11">
    <source>
        <dbReference type="Pfam" id="PF00056"/>
    </source>
</evidence>
<feature type="binding site" evidence="9">
    <location>
        <begin position="9"/>
        <end position="14"/>
    </location>
    <ligand>
        <name>NAD(+)</name>
        <dbReference type="ChEBI" id="CHEBI:57540"/>
    </ligand>
</feature>
<comment type="pathway">
    <text evidence="2">Fermentation; pyruvate fermentation to lactate; (S)-lactate from pyruvate: step 1/1.</text>
</comment>
<dbReference type="OrthoDB" id="9802969at2"/>
<feature type="binding site" evidence="9">
    <location>
        <position position="34"/>
    </location>
    <ligand>
        <name>NAD(+)</name>
        <dbReference type="ChEBI" id="CHEBI:57540"/>
    </ligand>
</feature>
<dbReference type="Gene3D" id="3.90.110.10">
    <property type="entry name" value="Lactate dehydrogenase/glycoside hydrolase, family 4, C-terminal"/>
    <property type="match status" value="1"/>
</dbReference>